<dbReference type="AlphaFoldDB" id="A0AAV4WUA8"/>
<dbReference type="EMBL" id="BPLQ01015027">
    <property type="protein sequence ID" value="GIY85234.1"/>
    <property type="molecule type" value="Genomic_DNA"/>
</dbReference>
<reference evidence="1 2" key="1">
    <citation type="submission" date="2021-06" db="EMBL/GenBank/DDBJ databases">
        <title>Caerostris darwini draft genome.</title>
        <authorList>
            <person name="Kono N."/>
            <person name="Arakawa K."/>
        </authorList>
    </citation>
    <scope>NUCLEOTIDE SEQUENCE [LARGE SCALE GENOMIC DNA]</scope>
</reference>
<accession>A0AAV4WUA8</accession>
<gene>
    <name evidence="1" type="ORF">CDAR_190111</name>
</gene>
<evidence type="ECO:0000313" key="1">
    <source>
        <dbReference type="EMBL" id="GIY85234.1"/>
    </source>
</evidence>
<organism evidence="1 2">
    <name type="scientific">Caerostris darwini</name>
    <dbReference type="NCBI Taxonomy" id="1538125"/>
    <lineage>
        <taxon>Eukaryota</taxon>
        <taxon>Metazoa</taxon>
        <taxon>Ecdysozoa</taxon>
        <taxon>Arthropoda</taxon>
        <taxon>Chelicerata</taxon>
        <taxon>Arachnida</taxon>
        <taxon>Araneae</taxon>
        <taxon>Araneomorphae</taxon>
        <taxon>Entelegynae</taxon>
        <taxon>Araneoidea</taxon>
        <taxon>Araneidae</taxon>
        <taxon>Caerostris</taxon>
    </lineage>
</organism>
<proteinExistence type="predicted"/>
<name>A0AAV4WUA8_9ARAC</name>
<protein>
    <submittedName>
        <fullName evidence="1">Uncharacterized protein</fullName>
    </submittedName>
</protein>
<dbReference type="Proteomes" id="UP001054837">
    <property type="component" value="Unassembled WGS sequence"/>
</dbReference>
<keyword evidence="2" id="KW-1185">Reference proteome</keyword>
<comment type="caution">
    <text evidence="1">The sequence shown here is derived from an EMBL/GenBank/DDBJ whole genome shotgun (WGS) entry which is preliminary data.</text>
</comment>
<sequence>MYEPQLPIARWRTPSRTFFSNRTHSVQAPTLVAQQHKVENKIPLPDDPSRNKPIDACAPLQDFTSPERNSFVFHLHCSESSGSFISYLLLLFREEDLLLSELVDGAACKRKHKV</sequence>
<evidence type="ECO:0000313" key="2">
    <source>
        <dbReference type="Proteomes" id="UP001054837"/>
    </source>
</evidence>